<protein>
    <submittedName>
        <fullName evidence="2">Uncharacterized protein</fullName>
    </submittedName>
</protein>
<accession>A0A6V8PD28</accession>
<name>A0A6V8PD28_9ACTN</name>
<dbReference type="EMBL" id="BLRW01000035">
    <property type="protein sequence ID" value="GFP22957.1"/>
    <property type="molecule type" value="Genomic_DNA"/>
</dbReference>
<gene>
    <name evidence="1" type="ORF">HKBW3S09_00424</name>
    <name evidence="2" type="ORF">HKBW3S34_01087</name>
</gene>
<dbReference type="EMBL" id="BLRZ01000045">
    <property type="protein sequence ID" value="GFP30167.1"/>
    <property type="molecule type" value="Genomic_DNA"/>
</dbReference>
<proteinExistence type="predicted"/>
<dbReference type="Proteomes" id="UP000588083">
    <property type="component" value="Unassembled WGS sequence"/>
</dbReference>
<evidence type="ECO:0000313" key="1">
    <source>
        <dbReference type="EMBL" id="GFP22957.1"/>
    </source>
</evidence>
<evidence type="ECO:0000313" key="2">
    <source>
        <dbReference type="EMBL" id="GFP30167.1"/>
    </source>
</evidence>
<comment type="caution">
    <text evidence="2">The sequence shown here is derived from an EMBL/GenBank/DDBJ whole genome shotgun (WGS) entry which is preliminary data.</text>
</comment>
<reference evidence="3 4" key="1">
    <citation type="journal article" date="2020" name="Front. Microbiol.">
        <title>Single-cell genomics of novel Actinobacteria with the Wood-Ljungdahl pathway discovered in a serpentinizing system.</title>
        <authorList>
            <person name="Merino N."/>
            <person name="Kawai M."/>
            <person name="Boyd E.S."/>
            <person name="Colman D.R."/>
            <person name="McGlynn S.E."/>
            <person name="Nealson K.H."/>
            <person name="Kurokawa K."/>
            <person name="Hongoh Y."/>
        </authorList>
    </citation>
    <scope>NUCLEOTIDE SEQUENCE [LARGE SCALE GENOMIC DNA]</scope>
    <source>
        <strain evidence="1 3">S09_30</strain>
        <strain evidence="2 4">S34</strain>
    </source>
</reference>
<evidence type="ECO:0000313" key="3">
    <source>
        <dbReference type="Proteomes" id="UP000585609"/>
    </source>
</evidence>
<keyword evidence="4" id="KW-1185">Reference proteome</keyword>
<dbReference type="Proteomes" id="UP000585609">
    <property type="component" value="Unassembled WGS sequence"/>
</dbReference>
<evidence type="ECO:0000313" key="4">
    <source>
        <dbReference type="Proteomes" id="UP000588083"/>
    </source>
</evidence>
<sequence length="63" mass="7299">MVMSGYSLFSKRKGIQQDQKIPAGCPFELTYRLSWLDSIIFRYEAQESVEPRHLIVPDGLEHS</sequence>
<dbReference type="AlphaFoldDB" id="A0A6V8PD28"/>
<organism evidence="2 4">
    <name type="scientific">Candidatus Hakubella thermalkaliphila</name>
    <dbReference type="NCBI Taxonomy" id="2754717"/>
    <lineage>
        <taxon>Bacteria</taxon>
        <taxon>Bacillati</taxon>
        <taxon>Actinomycetota</taxon>
        <taxon>Actinomycetota incertae sedis</taxon>
        <taxon>Candidatus Hakubellales</taxon>
        <taxon>Candidatus Hakubellaceae</taxon>
        <taxon>Candidatus Hakubella</taxon>
    </lineage>
</organism>